<dbReference type="InterPro" id="IPR050693">
    <property type="entry name" value="Hsp70_NEF-Inhibitors"/>
</dbReference>
<feature type="domain" description="Nucleotide exchange factor Fes1" evidence="2">
    <location>
        <begin position="60"/>
        <end position="149"/>
    </location>
</feature>
<dbReference type="AlphaFoldDB" id="A0AAV1IKT3"/>
<evidence type="ECO:0000313" key="3">
    <source>
        <dbReference type="EMBL" id="CAK0787719.1"/>
    </source>
</evidence>
<name>A0AAV1IKT3_9CHLO</name>
<organism evidence="3 4">
    <name type="scientific">Coccomyxa viridis</name>
    <dbReference type="NCBI Taxonomy" id="1274662"/>
    <lineage>
        <taxon>Eukaryota</taxon>
        <taxon>Viridiplantae</taxon>
        <taxon>Chlorophyta</taxon>
        <taxon>core chlorophytes</taxon>
        <taxon>Trebouxiophyceae</taxon>
        <taxon>Trebouxiophyceae incertae sedis</taxon>
        <taxon>Coccomyxaceae</taxon>
        <taxon>Coccomyxa</taxon>
    </lineage>
</organism>
<dbReference type="Pfam" id="PF08609">
    <property type="entry name" value="Fes1"/>
    <property type="match status" value="1"/>
</dbReference>
<dbReference type="PANTHER" id="PTHR19316:SF32">
    <property type="entry name" value="ARM REPEAT SUPERFAMILY PROTEIN"/>
    <property type="match status" value="1"/>
</dbReference>
<evidence type="ECO:0000313" key="4">
    <source>
        <dbReference type="Proteomes" id="UP001314263"/>
    </source>
</evidence>
<dbReference type="EMBL" id="CAUYUE010000018">
    <property type="protein sequence ID" value="CAK0787719.1"/>
    <property type="molecule type" value="Genomic_DNA"/>
</dbReference>
<comment type="caution">
    <text evidence="3">The sequence shown here is derived from an EMBL/GenBank/DDBJ whole genome shotgun (WGS) entry which is preliminary data.</text>
</comment>
<evidence type="ECO:0000259" key="2">
    <source>
        <dbReference type="Pfam" id="PF08609"/>
    </source>
</evidence>
<dbReference type="Proteomes" id="UP001314263">
    <property type="component" value="Unassembled WGS sequence"/>
</dbReference>
<feature type="chain" id="PRO_5043740620" description="Nucleotide exchange factor Fes1 domain-containing protein" evidence="1">
    <location>
        <begin position="20"/>
        <end position="382"/>
    </location>
</feature>
<dbReference type="PANTHER" id="PTHR19316">
    <property type="entry name" value="PROTEIN FOLDING REGULATOR"/>
    <property type="match status" value="1"/>
</dbReference>
<keyword evidence="4" id="KW-1185">Reference proteome</keyword>
<dbReference type="GO" id="GO:0005783">
    <property type="term" value="C:endoplasmic reticulum"/>
    <property type="evidence" value="ECO:0007669"/>
    <property type="project" value="TreeGrafter"/>
</dbReference>
<protein>
    <recommendedName>
        <fullName evidence="2">Nucleotide exchange factor Fes1 domain-containing protein</fullName>
    </recommendedName>
</protein>
<dbReference type="InterPro" id="IPR013918">
    <property type="entry name" value="Nucleotide_exch_fac_Fes1"/>
</dbReference>
<keyword evidence="1" id="KW-0732">Signal</keyword>
<sequence>MRLSLTLSIVLLWAAGSLGFEAAVEVVLPNGTKTVIAEEEDAIDITDAAARALPEDDTELKSLLNWAISHSDPDELKRQAYSGPSKEAVERREQVQEAIKRMQQEPTEAELMIEAIEILRNDTAGNDVKMGALQALHILLEPIDNANDLHKLGGIEAIVSLLGDNCSEEVRTGAAFALGVAAANNEPFVIELAERGGDGVMLQLIEIAEMEEPAAAAKGLYSISNLMDSEQQREAFYSAGGLQRMQGVLANPSVSNRVHRKVASLFGDLALRGEEFMRHLAKLPEKGKEVVRSLAQHINPRDWDLSEKAMHALQGIASVPGARTTFEGMDVDRKLASFQAEVKGENADNKDSYLTDLESLTGSTKAKVQELMGSSHTSDGEL</sequence>
<proteinExistence type="predicted"/>
<dbReference type="GO" id="GO:0000774">
    <property type="term" value="F:adenyl-nucleotide exchange factor activity"/>
    <property type="evidence" value="ECO:0007669"/>
    <property type="project" value="TreeGrafter"/>
</dbReference>
<reference evidence="3 4" key="1">
    <citation type="submission" date="2023-10" db="EMBL/GenBank/DDBJ databases">
        <authorList>
            <person name="Maclean D."/>
            <person name="Macfadyen A."/>
        </authorList>
    </citation>
    <scope>NUCLEOTIDE SEQUENCE [LARGE SCALE GENOMIC DNA]</scope>
</reference>
<accession>A0AAV1IKT3</accession>
<dbReference type="SUPFAM" id="SSF48371">
    <property type="entry name" value="ARM repeat"/>
    <property type="match status" value="1"/>
</dbReference>
<feature type="signal peptide" evidence="1">
    <location>
        <begin position="1"/>
        <end position="19"/>
    </location>
</feature>
<dbReference type="InterPro" id="IPR016024">
    <property type="entry name" value="ARM-type_fold"/>
</dbReference>
<dbReference type="InterPro" id="IPR011989">
    <property type="entry name" value="ARM-like"/>
</dbReference>
<gene>
    <name evidence="3" type="ORF">CVIRNUC_010941</name>
</gene>
<evidence type="ECO:0000256" key="1">
    <source>
        <dbReference type="SAM" id="SignalP"/>
    </source>
</evidence>
<dbReference type="Gene3D" id="1.25.10.10">
    <property type="entry name" value="Leucine-rich Repeat Variant"/>
    <property type="match status" value="1"/>
</dbReference>